<dbReference type="Proteomes" id="UP000642819">
    <property type="component" value="Unassembled WGS sequence"/>
</dbReference>
<protein>
    <recommendedName>
        <fullName evidence="5">Major facilitator superfamily (MFS) profile domain-containing protein</fullName>
    </recommendedName>
</protein>
<evidence type="ECO:0000256" key="1">
    <source>
        <dbReference type="SAM" id="MobiDB-lite"/>
    </source>
</evidence>
<keyword evidence="2" id="KW-0812">Transmembrane</keyword>
<organism evidence="3 4">
    <name type="scientific">Zhihengliuella salsuginis</name>
    <dbReference type="NCBI Taxonomy" id="578222"/>
    <lineage>
        <taxon>Bacteria</taxon>
        <taxon>Bacillati</taxon>
        <taxon>Actinomycetota</taxon>
        <taxon>Actinomycetes</taxon>
        <taxon>Micrococcales</taxon>
        <taxon>Micrococcaceae</taxon>
        <taxon>Zhihengliuella</taxon>
    </lineage>
</organism>
<sequence length="76" mass="7431">MGSALTPIIGASLLEAFGPEGFTIALGITSVALAVPTAGVAALSTRISRAAADNSSEPPAGPAQDDDVRRAAQPTA</sequence>
<accession>A0ABQ3GGE6</accession>
<evidence type="ECO:0000313" key="4">
    <source>
        <dbReference type="Proteomes" id="UP000642819"/>
    </source>
</evidence>
<feature type="region of interest" description="Disordered" evidence="1">
    <location>
        <begin position="49"/>
        <end position="76"/>
    </location>
</feature>
<dbReference type="EMBL" id="BMXK01000003">
    <property type="protein sequence ID" value="GHD03226.1"/>
    <property type="molecule type" value="Genomic_DNA"/>
</dbReference>
<keyword evidence="2" id="KW-0472">Membrane</keyword>
<evidence type="ECO:0008006" key="5">
    <source>
        <dbReference type="Google" id="ProtNLM"/>
    </source>
</evidence>
<evidence type="ECO:0000313" key="3">
    <source>
        <dbReference type="EMBL" id="GHD03226.1"/>
    </source>
</evidence>
<feature type="transmembrane region" description="Helical" evidence="2">
    <location>
        <begin position="22"/>
        <end position="43"/>
    </location>
</feature>
<dbReference type="RefSeq" id="WP_189348940.1">
    <property type="nucleotide sequence ID" value="NZ_BMXK01000003.1"/>
</dbReference>
<comment type="caution">
    <text evidence="3">The sequence shown here is derived from an EMBL/GenBank/DDBJ whole genome shotgun (WGS) entry which is preliminary data.</text>
</comment>
<evidence type="ECO:0000256" key="2">
    <source>
        <dbReference type="SAM" id="Phobius"/>
    </source>
</evidence>
<reference evidence="4" key="1">
    <citation type="journal article" date="2019" name="Int. J. Syst. Evol. Microbiol.">
        <title>The Global Catalogue of Microorganisms (GCM) 10K type strain sequencing project: providing services to taxonomists for standard genome sequencing and annotation.</title>
        <authorList>
            <consortium name="The Broad Institute Genomics Platform"/>
            <consortium name="The Broad Institute Genome Sequencing Center for Infectious Disease"/>
            <person name="Wu L."/>
            <person name="Ma J."/>
        </authorList>
    </citation>
    <scope>NUCLEOTIDE SEQUENCE [LARGE SCALE GENOMIC DNA]</scope>
    <source>
        <strain evidence="4">KCTC 19466</strain>
    </source>
</reference>
<gene>
    <name evidence="3" type="ORF">GCM10008096_09260</name>
</gene>
<keyword evidence="4" id="KW-1185">Reference proteome</keyword>
<proteinExistence type="predicted"/>
<name>A0ABQ3GGE6_9MICC</name>
<keyword evidence="2" id="KW-1133">Transmembrane helix</keyword>